<accession>A0A368GRN9</accession>
<evidence type="ECO:0000313" key="2">
    <source>
        <dbReference type="Proteomes" id="UP000252519"/>
    </source>
</evidence>
<reference evidence="1 2" key="1">
    <citation type="submission" date="2014-10" db="EMBL/GenBank/DDBJ databases">
        <title>Draft genome of the hookworm Ancylostoma caninum.</title>
        <authorList>
            <person name="Mitreva M."/>
        </authorList>
    </citation>
    <scope>NUCLEOTIDE SEQUENCE [LARGE SCALE GENOMIC DNA]</scope>
    <source>
        <strain evidence="1 2">Baltimore</strain>
    </source>
</reference>
<name>A0A368GRN9_ANCCA</name>
<protein>
    <submittedName>
        <fullName evidence="1">Uncharacterized protein</fullName>
    </submittedName>
</protein>
<dbReference type="AlphaFoldDB" id="A0A368GRN9"/>
<keyword evidence="2" id="KW-1185">Reference proteome</keyword>
<sequence length="138" mass="16495">MDKRRRQDIFVQEERVGDALESQPSEVLRSVFRIQHSHRSKRETRGLWLRDRHSCLWSVGFVIDFTVMPLKNAATIYSDLCVPMRRHYGLFECLVLRSWARIRFGTIHRSRTCNQPNLRRWHSFYIPSVQANPLRKGK</sequence>
<comment type="caution">
    <text evidence="1">The sequence shown here is derived from an EMBL/GenBank/DDBJ whole genome shotgun (WGS) entry which is preliminary data.</text>
</comment>
<evidence type="ECO:0000313" key="1">
    <source>
        <dbReference type="EMBL" id="RCN46288.1"/>
    </source>
</evidence>
<gene>
    <name evidence="1" type="ORF">ANCCAN_07678</name>
</gene>
<dbReference type="Proteomes" id="UP000252519">
    <property type="component" value="Unassembled WGS sequence"/>
</dbReference>
<proteinExistence type="predicted"/>
<organism evidence="1 2">
    <name type="scientific">Ancylostoma caninum</name>
    <name type="common">Dog hookworm</name>
    <dbReference type="NCBI Taxonomy" id="29170"/>
    <lineage>
        <taxon>Eukaryota</taxon>
        <taxon>Metazoa</taxon>
        <taxon>Ecdysozoa</taxon>
        <taxon>Nematoda</taxon>
        <taxon>Chromadorea</taxon>
        <taxon>Rhabditida</taxon>
        <taxon>Rhabditina</taxon>
        <taxon>Rhabditomorpha</taxon>
        <taxon>Strongyloidea</taxon>
        <taxon>Ancylostomatidae</taxon>
        <taxon>Ancylostomatinae</taxon>
        <taxon>Ancylostoma</taxon>
    </lineage>
</organism>
<dbReference type="EMBL" id="JOJR01000082">
    <property type="protein sequence ID" value="RCN46288.1"/>
    <property type="molecule type" value="Genomic_DNA"/>
</dbReference>